<evidence type="ECO:0000313" key="2">
    <source>
        <dbReference type="EMBL" id="KAJ0984214.1"/>
    </source>
</evidence>
<evidence type="ECO:0000256" key="1">
    <source>
        <dbReference type="SAM" id="MobiDB-lite"/>
    </source>
</evidence>
<protein>
    <submittedName>
        <fullName evidence="2">Uncharacterized protein</fullName>
    </submittedName>
</protein>
<evidence type="ECO:0000313" key="3">
    <source>
        <dbReference type="Proteomes" id="UP001085076"/>
    </source>
</evidence>
<accession>A0A9D5HPI5</accession>
<dbReference type="PANTHER" id="PTHR34130:SF5">
    <property type="entry name" value="OS08G0243800 PROTEIN"/>
    <property type="match status" value="1"/>
</dbReference>
<reference evidence="2" key="1">
    <citation type="submission" date="2021-03" db="EMBL/GenBank/DDBJ databases">
        <authorList>
            <person name="Li Z."/>
            <person name="Yang C."/>
        </authorList>
    </citation>
    <scope>NUCLEOTIDE SEQUENCE</scope>
    <source>
        <strain evidence="2">Dzin_1.0</strain>
        <tissue evidence="2">Leaf</tissue>
    </source>
</reference>
<proteinExistence type="predicted"/>
<comment type="caution">
    <text evidence="2">The sequence shown here is derived from an EMBL/GenBank/DDBJ whole genome shotgun (WGS) entry which is preliminary data.</text>
</comment>
<organism evidence="2 3">
    <name type="scientific">Dioscorea zingiberensis</name>
    <dbReference type="NCBI Taxonomy" id="325984"/>
    <lineage>
        <taxon>Eukaryota</taxon>
        <taxon>Viridiplantae</taxon>
        <taxon>Streptophyta</taxon>
        <taxon>Embryophyta</taxon>
        <taxon>Tracheophyta</taxon>
        <taxon>Spermatophyta</taxon>
        <taxon>Magnoliopsida</taxon>
        <taxon>Liliopsida</taxon>
        <taxon>Dioscoreales</taxon>
        <taxon>Dioscoreaceae</taxon>
        <taxon>Dioscorea</taxon>
    </lineage>
</organism>
<dbReference type="OrthoDB" id="752671at2759"/>
<dbReference type="EMBL" id="JAGGNH010000001">
    <property type="protein sequence ID" value="KAJ0984214.1"/>
    <property type="molecule type" value="Genomic_DNA"/>
</dbReference>
<gene>
    <name evidence="2" type="ORF">J5N97_002570</name>
</gene>
<dbReference type="Proteomes" id="UP001085076">
    <property type="component" value="Miscellaneous, Linkage group lg01"/>
</dbReference>
<feature type="region of interest" description="Disordered" evidence="1">
    <location>
        <begin position="92"/>
        <end position="123"/>
    </location>
</feature>
<reference evidence="2" key="2">
    <citation type="journal article" date="2022" name="Hortic Res">
        <title>The genome of Dioscorea zingiberensis sheds light on the biosynthesis, origin and evolution of the medicinally important diosgenin saponins.</title>
        <authorList>
            <person name="Li Y."/>
            <person name="Tan C."/>
            <person name="Li Z."/>
            <person name="Guo J."/>
            <person name="Li S."/>
            <person name="Chen X."/>
            <person name="Wang C."/>
            <person name="Dai X."/>
            <person name="Yang H."/>
            <person name="Song W."/>
            <person name="Hou L."/>
            <person name="Xu J."/>
            <person name="Tong Z."/>
            <person name="Xu A."/>
            <person name="Yuan X."/>
            <person name="Wang W."/>
            <person name="Yang Q."/>
            <person name="Chen L."/>
            <person name="Sun Z."/>
            <person name="Wang K."/>
            <person name="Pan B."/>
            <person name="Chen J."/>
            <person name="Bao Y."/>
            <person name="Liu F."/>
            <person name="Qi X."/>
            <person name="Gang D.R."/>
            <person name="Wen J."/>
            <person name="Li J."/>
        </authorList>
    </citation>
    <scope>NUCLEOTIDE SEQUENCE</scope>
    <source>
        <strain evidence="2">Dzin_1.0</strain>
    </source>
</reference>
<dbReference type="PANTHER" id="PTHR34130">
    <property type="entry name" value="OS08G0243800 PROTEIN"/>
    <property type="match status" value="1"/>
</dbReference>
<name>A0A9D5HPI5_9LILI</name>
<keyword evidence="3" id="KW-1185">Reference proteome</keyword>
<sequence>MGSQSDGPFEFYFDARSAAGSCAADDVFLAGKLLPFRPPASPQTTRRLEQPITRLFDGKFTASYQKLRKTSPTPSTAKTQPTWRILAFAPGSAPAKMEMREIRSRQRRRGSPPPTEMTPGPWKLLQSLSCKAVELSM</sequence>
<dbReference type="AlphaFoldDB" id="A0A9D5HPI5"/>